<dbReference type="PANTHER" id="PTHR24286:SF255">
    <property type="entry name" value="ALLENE OXIDE SYNTHASE, CHLOROPLASTIC"/>
    <property type="match status" value="1"/>
</dbReference>
<gene>
    <name evidence="12" type="ORF">R1flu_004611</name>
</gene>
<dbReference type="GO" id="GO:0031408">
    <property type="term" value="P:oxylipin biosynthetic process"/>
    <property type="evidence" value="ECO:0007669"/>
    <property type="project" value="UniProtKB-KW"/>
</dbReference>
<comment type="cofactor">
    <cofactor evidence="11">
        <name>heme</name>
        <dbReference type="ChEBI" id="CHEBI:30413"/>
    </cofactor>
</comment>
<evidence type="ECO:0000256" key="4">
    <source>
        <dbReference type="ARBA" id="ARBA00022723"/>
    </source>
</evidence>
<keyword evidence="10" id="KW-0456">Lyase</keyword>
<dbReference type="Proteomes" id="UP001605036">
    <property type="component" value="Unassembled WGS sequence"/>
</dbReference>
<keyword evidence="13" id="KW-1185">Reference proteome</keyword>
<keyword evidence="2" id="KW-0444">Lipid biosynthesis</keyword>
<evidence type="ECO:0000313" key="12">
    <source>
        <dbReference type="EMBL" id="KAL2633132.1"/>
    </source>
</evidence>
<keyword evidence="3 11" id="KW-0349">Heme</keyword>
<keyword evidence="8" id="KW-0443">Lipid metabolism</keyword>
<dbReference type="FunFam" id="1.10.630.10:FF:000024">
    <property type="entry name" value="Allene oxide synthase, chloroplastic"/>
    <property type="match status" value="1"/>
</dbReference>
<evidence type="ECO:0000256" key="2">
    <source>
        <dbReference type="ARBA" id="ARBA00022516"/>
    </source>
</evidence>
<dbReference type="GO" id="GO:0016829">
    <property type="term" value="F:lyase activity"/>
    <property type="evidence" value="ECO:0007669"/>
    <property type="project" value="UniProtKB-KW"/>
</dbReference>
<comment type="caution">
    <text evidence="12">The sequence shown here is derived from an EMBL/GenBank/DDBJ whole genome shotgun (WGS) entry which is preliminary data.</text>
</comment>
<comment type="similarity">
    <text evidence="1">Belongs to the cytochrome P450 family.</text>
</comment>
<dbReference type="InterPro" id="IPR036396">
    <property type="entry name" value="Cyt_P450_sf"/>
</dbReference>
<dbReference type="Gene3D" id="1.10.630.10">
    <property type="entry name" value="Cytochrome P450"/>
    <property type="match status" value="1"/>
</dbReference>
<dbReference type="SUPFAM" id="SSF48264">
    <property type="entry name" value="Cytochrome P450"/>
    <property type="match status" value="1"/>
</dbReference>
<dbReference type="Pfam" id="PF00067">
    <property type="entry name" value="p450"/>
    <property type="match status" value="1"/>
</dbReference>
<evidence type="ECO:0000256" key="1">
    <source>
        <dbReference type="ARBA" id="ARBA00010617"/>
    </source>
</evidence>
<organism evidence="12 13">
    <name type="scientific">Riccia fluitans</name>
    <dbReference type="NCBI Taxonomy" id="41844"/>
    <lineage>
        <taxon>Eukaryota</taxon>
        <taxon>Viridiplantae</taxon>
        <taxon>Streptophyta</taxon>
        <taxon>Embryophyta</taxon>
        <taxon>Marchantiophyta</taxon>
        <taxon>Marchantiopsida</taxon>
        <taxon>Marchantiidae</taxon>
        <taxon>Marchantiales</taxon>
        <taxon>Ricciaceae</taxon>
        <taxon>Riccia</taxon>
    </lineage>
</organism>
<keyword evidence="7 11" id="KW-0408">Iron</keyword>
<evidence type="ECO:0000256" key="10">
    <source>
        <dbReference type="ARBA" id="ARBA00023239"/>
    </source>
</evidence>
<dbReference type="PRINTS" id="PR00465">
    <property type="entry name" value="EP450IV"/>
</dbReference>
<evidence type="ECO:0000313" key="13">
    <source>
        <dbReference type="Proteomes" id="UP001605036"/>
    </source>
</evidence>
<keyword evidence="9" id="KW-0275">Fatty acid biosynthesis</keyword>
<proteinExistence type="inferred from homology"/>
<evidence type="ECO:0000256" key="11">
    <source>
        <dbReference type="PIRSR" id="PIRSR602403-1"/>
    </source>
</evidence>
<feature type="binding site" description="axial binding residue" evidence="11">
    <location>
        <position position="507"/>
    </location>
    <ligand>
        <name>heme</name>
        <dbReference type="ChEBI" id="CHEBI:30413"/>
    </ligand>
    <ligandPart>
        <name>Fe</name>
        <dbReference type="ChEBI" id="CHEBI:18248"/>
    </ligandPart>
</feature>
<keyword evidence="5" id="KW-0925">Oxylipin biosynthesis</keyword>
<dbReference type="PANTHER" id="PTHR24286">
    <property type="entry name" value="CYTOCHROME P450 26"/>
    <property type="match status" value="1"/>
</dbReference>
<evidence type="ECO:0000256" key="8">
    <source>
        <dbReference type="ARBA" id="ARBA00023098"/>
    </source>
</evidence>
<name>A0ABD1YTV5_9MARC</name>
<evidence type="ECO:0000256" key="7">
    <source>
        <dbReference type="ARBA" id="ARBA00023004"/>
    </source>
</evidence>
<dbReference type="AlphaFoldDB" id="A0ABD1YTV5"/>
<evidence type="ECO:0000256" key="9">
    <source>
        <dbReference type="ARBA" id="ARBA00023160"/>
    </source>
</evidence>
<keyword evidence="4 11" id="KW-0479">Metal-binding</keyword>
<sequence length="547" mass="61546">MSTVTTIGFVGFATPTATASSVKRNLSSSVVLGGASGNELRKFRSIKGTATSGRRLQIRSTTSLQDATTTKINGLPVREIPGSYGPPFWGAFSDKIAYYWTEGVPRFYENRRDKYNSTVYRMNTVPGPPFFPDPRVIVLLDQKSYRTLFDVEKVEKTNVFTGTYMPSLDYTGGYRVLSYLDPSEEKHSLLKEFCFEVLKSSGRRVFPEFHKALNEVFEAWETGLKNSKDRKIKFMDVLSVETLRFNVRAFLDADPVDPNTEASLGKEAVGIIRWWTLPQLMPIAVLPLPIFFAFLLAPLFELLLHTFPLPFSLVKSKRQKIVDFFRANSKEVLDMAETRFGLDRNEALENLIFYTCFNSWGGINFLFPAIIGRLGSTSAEFQRELSAEVRKAIEENGGLNPAALSSMPLVQSAVYEVMRIQPPVPFQYGRAKTDLIIESHDAAFRVKKGEMLAGYMPLAHKDPKVFTDPDDFNPKRFMGEEGEKLVQHLLWSNGPQTETPTVHNKQCPGKNFITIIAKLLVAEIYSKYETISVYGDTLVALNRASSS</sequence>
<protein>
    <recommendedName>
        <fullName evidence="14">Cytochrome P450</fullName>
    </recommendedName>
</protein>
<evidence type="ECO:0000256" key="6">
    <source>
        <dbReference type="ARBA" id="ARBA00022832"/>
    </source>
</evidence>
<evidence type="ECO:0008006" key="14">
    <source>
        <dbReference type="Google" id="ProtNLM"/>
    </source>
</evidence>
<dbReference type="InterPro" id="IPR001128">
    <property type="entry name" value="Cyt_P450"/>
</dbReference>
<reference evidence="12 13" key="1">
    <citation type="submission" date="2024-09" db="EMBL/GenBank/DDBJ databases">
        <title>Chromosome-scale assembly of Riccia fluitans.</title>
        <authorList>
            <person name="Paukszto L."/>
            <person name="Sawicki J."/>
            <person name="Karawczyk K."/>
            <person name="Piernik-Szablinska J."/>
            <person name="Szczecinska M."/>
            <person name="Mazdziarz M."/>
        </authorList>
    </citation>
    <scope>NUCLEOTIDE SEQUENCE [LARGE SCALE GENOMIC DNA]</scope>
    <source>
        <strain evidence="12">Rf_01</strain>
        <tissue evidence="12">Aerial parts of the thallus</tissue>
    </source>
</reference>
<dbReference type="InterPro" id="IPR002403">
    <property type="entry name" value="Cyt_P450_E_grp-IV"/>
</dbReference>
<dbReference type="CDD" id="cd11071">
    <property type="entry name" value="CYP74"/>
    <property type="match status" value="1"/>
</dbReference>
<dbReference type="GO" id="GO:0046872">
    <property type="term" value="F:metal ion binding"/>
    <property type="evidence" value="ECO:0007669"/>
    <property type="project" value="UniProtKB-KW"/>
</dbReference>
<evidence type="ECO:0000256" key="5">
    <source>
        <dbReference type="ARBA" id="ARBA00022767"/>
    </source>
</evidence>
<keyword evidence="6" id="KW-0276">Fatty acid metabolism</keyword>
<dbReference type="GO" id="GO:0006633">
    <property type="term" value="P:fatty acid biosynthetic process"/>
    <property type="evidence" value="ECO:0007669"/>
    <property type="project" value="UniProtKB-KW"/>
</dbReference>
<accession>A0ABD1YTV5</accession>
<evidence type="ECO:0000256" key="3">
    <source>
        <dbReference type="ARBA" id="ARBA00022617"/>
    </source>
</evidence>
<dbReference type="EMBL" id="JBHFFA010000003">
    <property type="protein sequence ID" value="KAL2633132.1"/>
    <property type="molecule type" value="Genomic_DNA"/>
</dbReference>